<dbReference type="Pfam" id="PF24924">
    <property type="entry name" value="DUF7745"/>
    <property type="match status" value="1"/>
</dbReference>
<evidence type="ECO:0000313" key="3">
    <source>
        <dbReference type="EMBL" id="KAI5384904.1"/>
    </source>
</evidence>
<evidence type="ECO:0000256" key="1">
    <source>
        <dbReference type="SAM" id="Coils"/>
    </source>
</evidence>
<dbReference type="PANTHER" id="PTHR48154">
    <property type="entry name" value="PROTEIN, PUTATIVE-RELATED"/>
    <property type="match status" value="1"/>
</dbReference>
<protein>
    <recommendedName>
        <fullName evidence="2">DUF7745 domain-containing protein</fullName>
    </recommendedName>
</protein>
<dbReference type="EMBL" id="JAMSHJ010000007">
    <property type="protein sequence ID" value="KAI5384904.1"/>
    <property type="molecule type" value="Genomic_DNA"/>
</dbReference>
<dbReference type="AlphaFoldDB" id="A0A9D4VL45"/>
<name>A0A9D4VL45_PEA</name>
<reference evidence="3 4" key="1">
    <citation type="journal article" date="2022" name="Nat. Genet.">
        <title>Improved pea reference genome and pan-genome highlight genomic features and evolutionary characteristics.</title>
        <authorList>
            <person name="Yang T."/>
            <person name="Liu R."/>
            <person name="Luo Y."/>
            <person name="Hu S."/>
            <person name="Wang D."/>
            <person name="Wang C."/>
            <person name="Pandey M.K."/>
            <person name="Ge S."/>
            <person name="Xu Q."/>
            <person name="Li N."/>
            <person name="Li G."/>
            <person name="Huang Y."/>
            <person name="Saxena R.K."/>
            <person name="Ji Y."/>
            <person name="Li M."/>
            <person name="Yan X."/>
            <person name="He Y."/>
            <person name="Liu Y."/>
            <person name="Wang X."/>
            <person name="Xiang C."/>
            <person name="Varshney R.K."/>
            <person name="Ding H."/>
            <person name="Gao S."/>
            <person name="Zong X."/>
        </authorList>
    </citation>
    <scope>NUCLEOTIDE SEQUENCE [LARGE SCALE GENOMIC DNA]</scope>
    <source>
        <strain evidence="3 4">cv. Zhongwan 6</strain>
    </source>
</reference>
<dbReference type="Gramene" id="Psat07G0176700-T1">
    <property type="protein sequence ID" value="KAI5384904.1"/>
    <property type="gene ID" value="KIW84_071767"/>
</dbReference>
<keyword evidence="4" id="KW-1185">Reference proteome</keyword>
<organism evidence="3 4">
    <name type="scientific">Pisum sativum</name>
    <name type="common">Garden pea</name>
    <name type="synonym">Lathyrus oleraceus</name>
    <dbReference type="NCBI Taxonomy" id="3888"/>
    <lineage>
        <taxon>Eukaryota</taxon>
        <taxon>Viridiplantae</taxon>
        <taxon>Streptophyta</taxon>
        <taxon>Embryophyta</taxon>
        <taxon>Tracheophyta</taxon>
        <taxon>Spermatophyta</taxon>
        <taxon>Magnoliopsida</taxon>
        <taxon>eudicotyledons</taxon>
        <taxon>Gunneridae</taxon>
        <taxon>Pentapetalae</taxon>
        <taxon>rosids</taxon>
        <taxon>fabids</taxon>
        <taxon>Fabales</taxon>
        <taxon>Fabaceae</taxon>
        <taxon>Papilionoideae</taxon>
        <taxon>50 kb inversion clade</taxon>
        <taxon>NPAAA clade</taxon>
        <taxon>Hologalegina</taxon>
        <taxon>IRL clade</taxon>
        <taxon>Fabeae</taxon>
        <taxon>Lathyrus</taxon>
    </lineage>
</organism>
<keyword evidence="1" id="KW-0175">Coiled coil</keyword>
<comment type="caution">
    <text evidence="3">The sequence shown here is derived from an EMBL/GenBank/DDBJ whole genome shotgun (WGS) entry which is preliminary data.</text>
</comment>
<accession>A0A9D4VL45</accession>
<evidence type="ECO:0000259" key="2">
    <source>
        <dbReference type="Pfam" id="PF24924"/>
    </source>
</evidence>
<gene>
    <name evidence="3" type="ORF">KIW84_071767</name>
</gene>
<dbReference type="PANTHER" id="PTHR48154:SF1">
    <property type="entry name" value="PROTEIN, PUTATIVE-RELATED"/>
    <property type="match status" value="1"/>
</dbReference>
<feature type="coiled-coil region" evidence="1">
    <location>
        <begin position="151"/>
        <end position="192"/>
    </location>
</feature>
<proteinExistence type="predicted"/>
<evidence type="ECO:0000313" key="4">
    <source>
        <dbReference type="Proteomes" id="UP001058974"/>
    </source>
</evidence>
<dbReference type="InterPro" id="IPR056647">
    <property type="entry name" value="DUF7745"/>
</dbReference>
<dbReference type="Proteomes" id="UP001058974">
    <property type="component" value="Chromosome 7"/>
</dbReference>
<sequence>MYFSLNLRNSKDGGTIVCCVPLLYKWFILHLPQTPAFMENKQCLPWSQRLMSLTNDDIVWYDSALSSVDIVDSCGEFSNVPLIGTQGGINYNPALAHRQLGFPMRDKPNNTQLEGLFYQEACTIWVKKRALELKTSYACERLMSLVISEPSTLLNQDIEELEDALAKMKQEKDMWEERFHALSRKHKELQLESKEKDVLIELLEDRVVKRQRELEGPPSSSMPQPSGAWKKIVHQLVLEKAQMKTSFESKIRRIRRKYAPAARSSDNVFFRQIVLSVILLSSAKLTHRYNTQANQPKIMEHLEQENRELNDEIARLTVAISTVPVDAIKSGPSTPPGFPWGMPPNFMPEGFAPTFASILTSSLVMSVPPPVIHTFPRVEDTIYHFEPFEDPDVYEKMDGIKDQFLELRKELKTLRGKDLFGKSAAELCLVPNVKIPMKFKVPDFEKYKGNTYSASVRTFNDLGEAFVKYYKYNVDMAPDRDHPSAPNDFTEMVNMGMRLEEGIHEGRLSKEEASSNMKYGGSFSKRKEGETNSVFNLFQPRNPPQIPEPLPWWFKPELRCAIHRGALGHDIESCYPLKFEVQKLVNSGMMCFEDRAPNVKANPFPVHGNAIVNMVDGCPGNFRVFDSKDIDDVNVIVPVFKTPERVVIQFDSSSSNNINRSVSPLVIRLVVLVPYTSDKVMPYQYNSTMMENGQESSLLVADSMVNLADIVKVTRSGRVSSQVFPKEIKDVPISKKVDVPVVNLVSAPVGQSGESSKLKPNDDDEVLRLIKKSEFNVVEQLLQTPSKISVLSLLMNSEAHREAFFCHKELPEEGKNHNMALHILMNYKEDALSNMLVDIGSSLNMLPKSTLSRLSYQGTPMRYSGVIVKEFDGSHKLSLAKWIFQPWIHEAGAVTSTLHQKLKFVKNDKLVVVGGEKALLVSHLSSFSYVEAEEEVGTSFQALSITEVKKTRAPMSSFKDAQKVIETGSIDQWGRMVEIDENKNRAELGIQLGSSNVKAEDVQPSFHSGGFIHGNDQHSVAVIEDDEDEACANFVTHGQTCNNWVVVDVPVIVHQSKLVLKPIEYNDPTPSPNFDFPVFEVEEEGDDEEVSDELSRLLEHEGKAIQPFEEHIELVNLGSEDDLKEVKIGSRLCPEAKKGLIDLIREY</sequence>
<feature type="domain" description="DUF7745" evidence="2">
    <location>
        <begin position="1"/>
        <end position="121"/>
    </location>
</feature>